<feature type="compositionally biased region" description="Basic and acidic residues" evidence="1">
    <location>
        <begin position="72"/>
        <end position="83"/>
    </location>
</feature>
<organism evidence="2">
    <name type="scientific">Gammapapillomavirus 7</name>
    <dbReference type="NCBI Taxonomy" id="1175849"/>
    <lineage>
        <taxon>Viruses</taxon>
        <taxon>Monodnaviria</taxon>
        <taxon>Shotokuvirae</taxon>
        <taxon>Cossaviricota</taxon>
        <taxon>Papovaviricetes</taxon>
        <taxon>Zurhausenvirales</taxon>
        <taxon>Papillomaviridae</taxon>
        <taxon>Firstpapillomavirinae</taxon>
        <taxon>Gammapapillomavirus</taxon>
    </lineage>
</organism>
<name>A0A2D2ALD9_9PAPI</name>
<feature type="compositionally biased region" description="Basic and acidic residues" evidence="1">
    <location>
        <begin position="118"/>
        <end position="133"/>
    </location>
</feature>
<evidence type="ECO:0000256" key="1">
    <source>
        <dbReference type="SAM" id="MobiDB-lite"/>
    </source>
</evidence>
<evidence type="ECO:0000313" key="2">
    <source>
        <dbReference type="EMBL" id="ATQ38251.1"/>
    </source>
</evidence>
<dbReference type="EMBL" id="MF588701">
    <property type="protein sequence ID" value="ATQ38251.1"/>
    <property type="molecule type" value="Genomic_DNA"/>
</dbReference>
<feature type="region of interest" description="Disordered" evidence="1">
    <location>
        <begin position="105"/>
        <end position="134"/>
    </location>
</feature>
<reference evidence="2" key="1">
    <citation type="journal article" date="2018" name="MSphere">
        <title>Metagenomic Discovery of 83 New Human Papillomavirus Types in Patients with Immunodeficiency.</title>
        <authorList>
            <person name="Pastrana D.V."/>
            <person name="Peretti A."/>
            <person name="Welch N.L."/>
            <person name="Borgogna C."/>
            <person name="Olivero C."/>
            <person name="Badolato R."/>
            <person name="Notarangelo L.D."/>
            <person name="Gariglio M."/>
            <person name="FitzGerald P.C."/>
            <person name="McIntosh C.E."/>
            <person name="Reeves J."/>
            <person name="Starrett G.J."/>
            <person name="Bliskovsky V."/>
            <person name="Velez D."/>
            <person name="Brownell I."/>
            <person name="Yarchoan R."/>
            <person name="Wyvill K.M."/>
            <person name="Uldrick T.S."/>
            <person name="Maldarelli F."/>
            <person name="Lisco A."/>
            <person name="Sereti I."/>
            <person name="Gonzalez C.M."/>
            <person name="Androphy E.J."/>
            <person name="McBride A.A."/>
            <person name="Van Doorslaer K."/>
            <person name="Garcia F."/>
            <person name="Dvoretzky I."/>
            <person name="Liu J.S."/>
            <person name="Han J."/>
            <person name="Murphy P.M."/>
            <person name="McDermott D.H."/>
            <person name="Buck C.B."/>
        </authorList>
    </citation>
    <scope>NUCLEOTIDE SEQUENCE</scope>
    <source>
        <strain evidence="2">Gamma07_w20c01a</strain>
    </source>
</reference>
<sequence>MKASFILLLMVSRYIILHLMRMLQDLAKQANGLLNIKTVKFPLLLSLALAPVTGQPGTPSSHRQPGRAPTPWDRKKKDDEKENPLLLTRDLLDRARRRATGTSIRRRLEDEYDDDDEKENRQPNGENKEEQPQDHLSQLLTKWGQDIDWLKQKVSEDLDNYKKRLGIPIYYC</sequence>
<protein>
    <submittedName>
        <fullName evidence="2">E4</fullName>
    </submittedName>
</protein>
<dbReference type="Proteomes" id="UP000289956">
    <property type="component" value="Segment"/>
</dbReference>
<proteinExistence type="predicted"/>
<gene>
    <name evidence="2" type="primary">E4</name>
</gene>
<feature type="region of interest" description="Disordered" evidence="1">
    <location>
        <begin position="53"/>
        <end position="87"/>
    </location>
</feature>
<accession>A0A2D2ALD9</accession>